<dbReference type="RefSeq" id="WP_036203291.1">
    <property type="nucleotide sequence ID" value="NZ_AVCY01000001.1"/>
</dbReference>
<dbReference type="AlphaFoldDB" id="A0A0A3HUM2"/>
<sequence>MDKINAYSFSRLIAHSEMEFFFIQGLVNPDDFDEYWDGTGHMVLGYLAIYKNHKLKKIEITKYLLSDYKIDFPNIRRYTHRFANQMVSAELISYDIKFRIKETKVSGNLVGPPYIDFVKEVIGDDIPSTVLDNITI</sequence>
<keyword evidence="2" id="KW-1185">Reference proteome</keyword>
<gene>
    <name evidence="1" type="ORF">CD33_18590</name>
</gene>
<name>A0A0A3HUM2_9BACL</name>
<accession>A0A0A3HUM2</accession>
<dbReference type="EMBL" id="JPVO01000055">
    <property type="protein sequence ID" value="KGR74008.1"/>
    <property type="molecule type" value="Genomic_DNA"/>
</dbReference>
<dbReference type="eggNOG" id="ENOG503251T">
    <property type="taxonomic scope" value="Bacteria"/>
</dbReference>
<proteinExistence type="predicted"/>
<organism evidence="1 2">
    <name type="scientific">Ureibacillus sinduriensis BLB-1 = JCM 15800</name>
    <dbReference type="NCBI Taxonomy" id="1384057"/>
    <lineage>
        <taxon>Bacteria</taxon>
        <taxon>Bacillati</taxon>
        <taxon>Bacillota</taxon>
        <taxon>Bacilli</taxon>
        <taxon>Bacillales</taxon>
        <taxon>Caryophanaceae</taxon>
        <taxon>Ureibacillus</taxon>
    </lineage>
</organism>
<dbReference type="Proteomes" id="UP000030408">
    <property type="component" value="Unassembled WGS sequence"/>
</dbReference>
<evidence type="ECO:0000313" key="1">
    <source>
        <dbReference type="EMBL" id="KGR74008.1"/>
    </source>
</evidence>
<reference evidence="1 2" key="1">
    <citation type="submission" date="2014-02" db="EMBL/GenBank/DDBJ databases">
        <title>Draft genome sequence of Lysinibacillus sinduriensis JCM 15800.</title>
        <authorList>
            <person name="Zhang F."/>
            <person name="Wang G."/>
            <person name="Zhang L."/>
        </authorList>
    </citation>
    <scope>NUCLEOTIDE SEQUENCE [LARGE SCALE GENOMIC DNA]</scope>
    <source>
        <strain evidence="1 2">JCM 15800</strain>
    </source>
</reference>
<evidence type="ECO:0000313" key="2">
    <source>
        <dbReference type="Proteomes" id="UP000030408"/>
    </source>
</evidence>
<protein>
    <submittedName>
        <fullName evidence="1">Uncharacterized protein</fullName>
    </submittedName>
</protein>
<comment type="caution">
    <text evidence="1">The sequence shown here is derived from an EMBL/GenBank/DDBJ whole genome shotgun (WGS) entry which is preliminary data.</text>
</comment>
<dbReference type="OrthoDB" id="2972069at2"/>